<dbReference type="InterPro" id="IPR046869">
    <property type="entry name" value="SLM1/RGC1-like_PH"/>
</dbReference>
<dbReference type="InterPro" id="IPR046868">
    <property type="entry name" value="BAR_4"/>
</dbReference>
<reference evidence="3 4" key="1">
    <citation type="submission" date="2019-07" db="EMBL/GenBank/DDBJ databases">
        <authorList>
            <person name="Friedrich A."/>
            <person name="Schacherer J."/>
        </authorList>
    </citation>
    <scope>NUCLEOTIDE SEQUENCE [LARGE SCALE GENOMIC DNA]</scope>
</reference>
<dbReference type="AlphaFoldDB" id="A0A7D9CXQ2"/>
<proteinExistence type="predicted"/>
<keyword evidence="4" id="KW-1185">Reference proteome</keyword>
<evidence type="ECO:0000256" key="1">
    <source>
        <dbReference type="ARBA" id="ARBA00022553"/>
    </source>
</evidence>
<gene>
    <name evidence="3" type="ORF">DEBR0S3_05424G</name>
</gene>
<feature type="compositionally biased region" description="Low complexity" evidence="2">
    <location>
        <begin position="534"/>
        <end position="545"/>
    </location>
</feature>
<feature type="compositionally biased region" description="Polar residues" evidence="2">
    <location>
        <begin position="29"/>
        <end position="39"/>
    </location>
</feature>
<dbReference type="Gene3D" id="2.30.29.30">
    <property type="entry name" value="Pleckstrin-homology domain (PH domain)/Phosphotyrosine-binding domain (PTB)"/>
    <property type="match status" value="1"/>
</dbReference>
<feature type="region of interest" description="Disordered" evidence="2">
    <location>
        <begin position="14"/>
        <end position="42"/>
    </location>
</feature>
<dbReference type="EMBL" id="CABFWN010000003">
    <property type="protein sequence ID" value="VUG18231.1"/>
    <property type="molecule type" value="Genomic_DNA"/>
</dbReference>
<name>A0A7D9CXQ2_DEKBR</name>
<feature type="compositionally biased region" description="Polar residues" evidence="2">
    <location>
        <begin position="546"/>
        <end position="560"/>
    </location>
</feature>
<dbReference type="InterPro" id="IPR011993">
    <property type="entry name" value="PH-like_dom_sf"/>
</dbReference>
<sequence>MSLVSQEQLMQNQQQLRQLDEQRQKQVEQTKSFQSNASSAREMVQRLRTIDHKKERNDPSNPLFIQMPTRANPTEVMAARFNSWRNIIGCLIHYLKETVSVHEEISRQQIRLHHAISFPFITQGLDGELYQPMRVASANGSSSVANAATSIFSGLHGNSATSPEVADLSKQKDEFDLTKRFFLPLGSGSIQDLPTILYQYHANASLLAQSVVKELNGTIIPRLQDLRRDLLVKIKEIRSLQSDFRNNVDRYHQETRNVLKGFVQSIDVSKRAPGTLPPRNDPYLLKYSLDGQIKRQLTEENYLHEAFINIQTSGKELEKVVYIEIQTALTVYAKLMGQQAQNIFDRLISKLDTGILAKNPGFEWDSFIAKDTANFIDLNTPMRHLSDMRYKYQTDPITLPIRSGYLERKSKYLKSYARGWYVLTSCFIHEFKSPDRKKDPIPVMSLSLDDCQIAEHSRKDVRNPNTYHKFVLHARQKGGLLRKGHNWVFRAESYDAMMEWYNDLKRLTQLPTPQSRSTIAWERRKNRDISSMGASISSSANSLSSTGIQKNGNPVSVAGNRTSFHKMRSTASNYSAQNSMTNRSIDTMLGVSDASKGRMPENMGSSQGVPKSMVTNDVVLNLQNDTLAQHRNSQNSNPVMSKRVGGNNAKTVDESVSTAGLEDIQADNAKDSYIDGTVGEKFGEMNVSDDTRKETQI</sequence>
<dbReference type="SUPFAM" id="SSF50729">
    <property type="entry name" value="PH domain-like"/>
    <property type="match status" value="1"/>
</dbReference>
<feature type="compositionally biased region" description="Basic and acidic residues" evidence="2">
    <location>
        <begin position="18"/>
        <end position="28"/>
    </location>
</feature>
<dbReference type="InterPro" id="IPR043453">
    <property type="entry name" value="Slm1_PH"/>
</dbReference>
<keyword evidence="1" id="KW-0597">Phosphoprotein</keyword>
<dbReference type="SMART" id="SM00233">
    <property type="entry name" value="PH"/>
    <property type="match status" value="1"/>
</dbReference>
<dbReference type="PANTHER" id="PTHR31941:SF16">
    <property type="entry name" value="PHOSPHATIDYLINOSITOL 4,5-BISPHOSPHATE-BINDING PROTEIN SLM1-RELATED"/>
    <property type="match status" value="1"/>
</dbReference>
<organism evidence="3 4">
    <name type="scientific">Dekkera bruxellensis</name>
    <name type="common">Brettanomyces custersii</name>
    <dbReference type="NCBI Taxonomy" id="5007"/>
    <lineage>
        <taxon>Eukaryota</taxon>
        <taxon>Fungi</taxon>
        <taxon>Dikarya</taxon>
        <taxon>Ascomycota</taxon>
        <taxon>Saccharomycotina</taxon>
        <taxon>Pichiomycetes</taxon>
        <taxon>Pichiales</taxon>
        <taxon>Pichiaceae</taxon>
        <taxon>Brettanomyces</taxon>
    </lineage>
</organism>
<dbReference type="InterPro" id="IPR001849">
    <property type="entry name" value="PH_domain"/>
</dbReference>
<dbReference type="Pfam" id="PF20399">
    <property type="entry name" value="PH_20"/>
    <property type="match status" value="1"/>
</dbReference>
<dbReference type="CDD" id="cd13311">
    <property type="entry name" value="PH_Slm1"/>
    <property type="match status" value="1"/>
</dbReference>
<accession>A0A7D9CXQ2</accession>
<dbReference type="PROSITE" id="PS50003">
    <property type="entry name" value="PH_DOMAIN"/>
    <property type="match status" value="1"/>
</dbReference>
<dbReference type="Pfam" id="PF20400">
    <property type="entry name" value="BAR_4"/>
    <property type="match status" value="1"/>
</dbReference>
<feature type="region of interest" description="Disordered" evidence="2">
    <location>
        <begin position="534"/>
        <end position="560"/>
    </location>
</feature>
<evidence type="ECO:0000256" key="2">
    <source>
        <dbReference type="SAM" id="MobiDB-lite"/>
    </source>
</evidence>
<dbReference type="Proteomes" id="UP000478008">
    <property type="component" value="Unassembled WGS sequence"/>
</dbReference>
<dbReference type="FunFam" id="2.30.29.30:FF:000328">
    <property type="entry name" value="Phosphatidylinositol 4,5-bisphosphate-binding protein SLM1"/>
    <property type="match status" value="1"/>
</dbReference>
<protein>
    <submittedName>
        <fullName evidence="3">DEBR0S3_05424g1_1</fullName>
    </submittedName>
</protein>
<evidence type="ECO:0000313" key="3">
    <source>
        <dbReference type="EMBL" id="VUG18231.1"/>
    </source>
</evidence>
<evidence type="ECO:0000313" key="4">
    <source>
        <dbReference type="Proteomes" id="UP000478008"/>
    </source>
</evidence>
<dbReference type="PANTHER" id="PTHR31941">
    <property type="entry name" value="CYTOSKELETAL SIGNALING PROTEIN SLM1"/>
    <property type="match status" value="1"/>
</dbReference>